<evidence type="ECO:0000313" key="1">
    <source>
        <dbReference type="EMBL" id="ADU32499.1"/>
    </source>
</evidence>
<proteinExistence type="predicted"/>
<accession>E6TZ56</accession>
<dbReference type="RefSeq" id="WP_013490825.1">
    <property type="nucleotide sequence ID" value="NC_014829.1"/>
</dbReference>
<organism evidence="1 2">
    <name type="scientific">Evansella cellulosilytica (strain ATCC 21833 / DSM 2522 / FERM P-1141 / JCM 9156 / N-4)</name>
    <name type="common">Bacillus cellulosilyticus</name>
    <dbReference type="NCBI Taxonomy" id="649639"/>
    <lineage>
        <taxon>Bacteria</taxon>
        <taxon>Bacillati</taxon>
        <taxon>Bacillota</taxon>
        <taxon>Bacilli</taxon>
        <taxon>Bacillales</taxon>
        <taxon>Bacillaceae</taxon>
        <taxon>Evansella</taxon>
    </lineage>
</organism>
<dbReference type="Proteomes" id="UP000001401">
    <property type="component" value="Chromosome"/>
</dbReference>
<dbReference type="AlphaFoldDB" id="E6TZ56"/>
<dbReference type="KEGG" id="bco:Bcell_4272"/>
<protein>
    <submittedName>
        <fullName evidence="1">Uncharacterized protein</fullName>
    </submittedName>
</protein>
<evidence type="ECO:0000313" key="2">
    <source>
        <dbReference type="Proteomes" id="UP000001401"/>
    </source>
</evidence>
<name>E6TZ56_EVAC2</name>
<dbReference type="STRING" id="649639.Bcell_4272"/>
<reference evidence="1" key="1">
    <citation type="submission" date="2010-12" db="EMBL/GenBank/DDBJ databases">
        <title>Complete sequence of Bacillus cellulosilyticus DSM 2522.</title>
        <authorList>
            <consortium name="US DOE Joint Genome Institute"/>
            <person name="Lucas S."/>
            <person name="Copeland A."/>
            <person name="Lapidus A."/>
            <person name="Cheng J.-F."/>
            <person name="Bruce D."/>
            <person name="Goodwin L."/>
            <person name="Pitluck S."/>
            <person name="Chertkov O."/>
            <person name="Detter J.C."/>
            <person name="Han C."/>
            <person name="Tapia R."/>
            <person name="Land M."/>
            <person name="Hauser L."/>
            <person name="Jeffries C."/>
            <person name="Kyrpides N."/>
            <person name="Ivanova N."/>
            <person name="Mikhailova N."/>
            <person name="Brumm P."/>
            <person name="Mead D."/>
            <person name="Woyke T."/>
        </authorList>
    </citation>
    <scope>NUCLEOTIDE SEQUENCE [LARGE SCALE GENOMIC DNA]</scope>
    <source>
        <strain evidence="1">DSM 2522</strain>
    </source>
</reference>
<sequence length="157" mass="18535">MINKENFCVEVNRSDIDRGHILSYLKLFTALEKKKQVQLANKIMFVYRGYKYEEATEIYKNIEFKKWARRLFKNKPHIFYYLCEHTSQDIYMAMSEFEEFSTNGDRVIYKIKYNESLSNKVIFSALKHSVKRKDSLEVQGSVGVTIVDSLYPDMGGI</sequence>
<dbReference type="EMBL" id="CP002394">
    <property type="protein sequence ID" value="ADU32499.1"/>
    <property type="molecule type" value="Genomic_DNA"/>
</dbReference>
<dbReference type="HOGENOM" id="CLU_1674386_0_0_9"/>
<keyword evidence="2" id="KW-1185">Reference proteome</keyword>
<gene>
    <name evidence="1" type="ordered locus">Bcell_4272</name>
</gene>
<dbReference type="OrthoDB" id="2613192at2"/>